<sequence length="815" mass="93191">MSKTALRPEEVESERKIFRDYHNSFIDELTTLPKISEDLPEVSDWWRKLLSYNVCGGKMNRGFMAYLTAVVLSEEQFFFVRCPNQYLKAAESIVPFVKIPGYPCNTLWSSLKISLLLGFAAKHMLPVPIELISYKRRFPDRKADGGISTFMGFGLEMMQASFLIDDDVMDRSETRRGNPCWYLVEGAEKTMLADSSVVDLLALTLYRKHPNYRKICDLYRVSGSFFLENYFSTLLFEYCNLYVHPFHSFVHLVLKRSIDLLTRLRTQGGQSLDVLSEPGRCENMLDRFDMPRYQAIIKYKASFYTTHCPVITGMLLAGEDDQGVLDEVAKILFAVGSFYQVQDDYLDCYGDVSVTGKIGTDIQDGKCTWFIVKALEKADQRQRRILAENYGKNLLGSVKKVKEVYDELNLLSVYKSFEENSMSEFKQMIASSPLEDRVKMLLQTLLNILCGREKSIKKMSKTAITRDEVESQRKQFNSYLSGFIEELAAVPEICADFPEVSVWWEQMLSYNVKGGKMNRGFMAYLSAVTLAEEKGKLTEDFRRSAAAVGFGLEMMQASLLVDDDIIDKAETRRGKPCWYRVKGAEKTALIDAAAIDRLSLKLYKKHCWANPNYRKVCDLYRLTRLKTMSGQTLDGLSEPERCADMFNRFDMRLYQAIILNKTAFYSVQCPVIIGMLLAGENDQGVLDEASKILCLIGSYFQTQDDYLDCYGDVSVTGKIGTDIQDGKCTWFIVKALEKADERQRGILAENYGKNSPENVKKVREVFDELNLFHVYKSWEENEMNVLNQMIGSASLENTIQIVLRAFLNILSGREK</sequence>
<dbReference type="GO" id="GO:0045337">
    <property type="term" value="P:farnesyl diphosphate biosynthetic process"/>
    <property type="evidence" value="ECO:0007669"/>
    <property type="project" value="TreeGrafter"/>
</dbReference>
<dbReference type="SUPFAM" id="SSF48576">
    <property type="entry name" value="Terpenoid synthases"/>
    <property type="match status" value="2"/>
</dbReference>
<evidence type="ECO:0000256" key="1">
    <source>
        <dbReference type="ARBA" id="ARBA00001946"/>
    </source>
</evidence>
<proteinExistence type="predicted"/>
<keyword evidence="3" id="KW-0479">Metal-binding</keyword>
<dbReference type="AlphaFoldDB" id="A0A7R9BUY5"/>
<accession>A0A7R9BUY5</accession>
<dbReference type="InterPro" id="IPR039702">
    <property type="entry name" value="FPS1-like"/>
</dbReference>
<comment type="pathway">
    <text evidence="5">Pheromone biosynthesis.</text>
</comment>
<dbReference type="EMBL" id="OA885139">
    <property type="protein sequence ID" value="CAD7281700.1"/>
    <property type="molecule type" value="Genomic_DNA"/>
</dbReference>
<dbReference type="PANTHER" id="PTHR11525:SF0">
    <property type="entry name" value="FARNESYL PYROPHOSPHATE SYNTHASE"/>
    <property type="match status" value="1"/>
</dbReference>
<keyword evidence="2" id="KW-0808">Transferase</keyword>
<dbReference type="PROSITE" id="PS00444">
    <property type="entry name" value="POLYPRENYL_SYNTHASE_2"/>
    <property type="match status" value="1"/>
</dbReference>
<keyword evidence="4" id="KW-0460">Magnesium</keyword>
<name>A0A7R9BUY5_9CRUS</name>
<protein>
    <recommendedName>
        <fullName evidence="6">Farnesyl pyrophosphate synthase</fullName>
    </recommendedName>
</protein>
<dbReference type="PANTHER" id="PTHR11525">
    <property type="entry name" value="FARNESYL-PYROPHOSPHATE SYNTHETASE"/>
    <property type="match status" value="1"/>
</dbReference>
<dbReference type="Proteomes" id="UP000678499">
    <property type="component" value="Unassembled WGS sequence"/>
</dbReference>
<dbReference type="EMBL" id="CAJPEX010003102">
    <property type="protein sequence ID" value="CAG0921852.1"/>
    <property type="molecule type" value="Genomic_DNA"/>
</dbReference>
<dbReference type="GO" id="GO:0004161">
    <property type="term" value="F:dimethylallyltranstransferase activity"/>
    <property type="evidence" value="ECO:0007669"/>
    <property type="project" value="TreeGrafter"/>
</dbReference>
<dbReference type="Pfam" id="PF00348">
    <property type="entry name" value="polyprenyl_synt"/>
    <property type="match status" value="2"/>
</dbReference>
<dbReference type="InterPro" id="IPR000092">
    <property type="entry name" value="Polyprenyl_synt"/>
</dbReference>
<evidence type="ECO:0000313" key="7">
    <source>
        <dbReference type="EMBL" id="CAD7281700.1"/>
    </source>
</evidence>
<evidence type="ECO:0000256" key="4">
    <source>
        <dbReference type="ARBA" id="ARBA00022842"/>
    </source>
</evidence>
<gene>
    <name evidence="7" type="ORF">NMOB1V02_LOCUS9338</name>
</gene>
<dbReference type="OrthoDB" id="10257492at2759"/>
<dbReference type="InterPro" id="IPR008949">
    <property type="entry name" value="Isoprenoid_synthase_dom_sf"/>
</dbReference>
<dbReference type="GO" id="GO:0005737">
    <property type="term" value="C:cytoplasm"/>
    <property type="evidence" value="ECO:0007669"/>
    <property type="project" value="TreeGrafter"/>
</dbReference>
<dbReference type="GO" id="GO:0046872">
    <property type="term" value="F:metal ion binding"/>
    <property type="evidence" value="ECO:0007669"/>
    <property type="project" value="UniProtKB-KW"/>
</dbReference>
<dbReference type="Gene3D" id="1.10.600.10">
    <property type="entry name" value="Farnesyl Diphosphate Synthase"/>
    <property type="match status" value="3"/>
</dbReference>
<evidence type="ECO:0000256" key="5">
    <source>
        <dbReference type="ARBA" id="ARBA00033740"/>
    </source>
</evidence>
<dbReference type="GO" id="GO:0042811">
    <property type="term" value="P:pheromone biosynthetic process"/>
    <property type="evidence" value="ECO:0007669"/>
    <property type="project" value="UniProtKB-ARBA"/>
</dbReference>
<organism evidence="7">
    <name type="scientific">Notodromas monacha</name>
    <dbReference type="NCBI Taxonomy" id="399045"/>
    <lineage>
        <taxon>Eukaryota</taxon>
        <taxon>Metazoa</taxon>
        <taxon>Ecdysozoa</taxon>
        <taxon>Arthropoda</taxon>
        <taxon>Crustacea</taxon>
        <taxon>Oligostraca</taxon>
        <taxon>Ostracoda</taxon>
        <taxon>Podocopa</taxon>
        <taxon>Podocopida</taxon>
        <taxon>Cypridocopina</taxon>
        <taxon>Cypridoidea</taxon>
        <taxon>Cyprididae</taxon>
        <taxon>Notodromas</taxon>
    </lineage>
</organism>
<dbReference type="SFLD" id="SFLDS00005">
    <property type="entry name" value="Isoprenoid_Synthase_Type_I"/>
    <property type="match status" value="2"/>
</dbReference>
<dbReference type="InterPro" id="IPR033749">
    <property type="entry name" value="Polyprenyl_synt_CS"/>
</dbReference>
<dbReference type="GO" id="GO:0004337">
    <property type="term" value="F:(2E,6E)-farnesyl diphosphate synthase activity"/>
    <property type="evidence" value="ECO:0007669"/>
    <property type="project" value="TreeGrafter"/>
</dbReference>
<keyword evidence="8" id="KW-1185">Reference proteome</keyword>
<reference evidence="7" key="1">
    <citation type="submission" date="2020-11" db="EMBL/GenBank/DDBJ databases">
        <authorList>
            <person name="Tran Van P."/>
        </authorList>
    </citation>
    <scope>NUCLEOTIDE SEQUENCE</scope>
</reference>
<dbReference type="PROSITE" id="PS00723">
    <property type="entry name" value="POLYPRENYL_SYNTHASE_1"/>
    <property type="match status" value="2"/>
</dbReference>
<evidence type="ECO:0000256" key="2">
    <source>
        <dbReference type="ARBA" id="ARBA00022679"/>
    </source>
</evidence>
<evidence type="ECO:0000313" key="8">
    <source>
        <dbReference type="Proteomes" id="UP000678499"/>
    </source>
</evidence>
<evidence type="ECO:0000256" key="6">
    <source>
        <dbReference type="ARBA" id="ARBA00034546"/>
    </source>
</evidence>
<evidence type="ECO:0000256" key="3">
    <source>
        <dbReference type="ARBA" id="ARBA00022723"/>
    </source>
</evidence>
<dbReference type="CDD" id="cd00685">
    <property type="entry name" value="Trans_IPPS_HT"/>
    <property type="match status" value="1"/>
</dbReference>
<comment type="cofactor">
    <cofactor evidence="1">
        <name>Mg(2+)</name>
        <dbReference type="ChEBI" id="CHEBI:18420"/>
    </cofactor>
</comment>